<comment type="similarity">
    <text evidence="3 12">Belongs to the glycosyl hydrolase 35 family.</text>
</comment>
<evidence type="ECO:0000313" key="16">
    <source>
        <dbReference type="Proteomes" id="UP000237347"/>
    </source>
</evidence>
<reference evidence="15 16" key="1">
    <citation type="journal article" date="2018" name="Sci. Data">
        <title>The draft genome sequence of cork oak.</title>
        <authorList>
            <person name="Ramos A.M."/>
            <person name="Usie A."/>
            <person name="Barbosa P."/>
            <person name="Barros P.M."/>
            <person name="Capote T."/>
            <person name="Chaves I."/>
            <person name="Simoes F."/>
            <person name="Abreu I."/>
            <person name="Carrasquinho I."/>
            <person name="Faro C."/>
            <person name="Guimaraes J.B."/>
            <person name="Mendonca D."/>
            <person name="Nobrega F."/>
            <person name="Rodrigues L."/>
            <person name="Saibo N.J.M."/>
            <person name="Varela M.C."/>
            <person name="Egas C."/>
            <person name="Matos J."/>
            <person name="Miguel C.M."/>
            <person name="Oliveira M.M."/>
            <person name="Ricardo C.P."/>
            <person name="Goncalves S."/>
        </authorList>
    </citation>
    <scope>NUCLEOTIDE SEQUENCE [LARGE SCALE GENOMIC DNA]</scope>
    <source>
        <strain evidence="16">cv. HL8</strain>
    </source>
</reference>
<dbReference type="Pfam" id="PF17834">
    <property type="entry name" value="GHD"/>
    <property type="match status" value="2"/>
</dbReference>
<protein>
    <recommendedName>
        <fullName evidence="4 11">Beta-galactosidase</fullName>
        <ecNumber evidence="4 11">3.2.1.23</ecNumber>
    </recommendedName>
</protein>
<dbReference type="InterPro" id="IPR017853">
    <property type="entry name" value="GH"/>
</dbReference>
<dbReference type="EC" id="3.2.1.23" evidence="4 11"/>
<dbReference type="PRINTS" id="PR00742">
    <property type="entry name" value="GLHYDRLASE35"/>
</dbReference>
<sequence>MAASQKIFSAICFCFFLLALCTSAYEVSHDGRAITIDGARRVLISGSIHYPRSTPGMWPDLIKKAKEGGLDMIETYVFWNAHEPSRREYDFSDNLDFIRFFKTVQDEGLYVFLRIGPYICGEWNYGGLPVWLHNMPGIELRTANSVFMNEMQNFTTMIVNMVKNEKLFASQGGPIILAQIENEYGNVMTSYGDAGKAYIDWCANMAESLQIGVPWVMCQQSDAPQPMINTCNGFYCDSFTPNNPNSPKIWTENWTGWFKSWGDKDPHRTAEDVAFAVARFFQNGGTLQNYYMYHGGTNFGRTAGGPYITTSYDYDAPLDEYGNLNQPKWGHLKQLHAVLKSMEMTLTHGNVSTMDFNNSVSATIYATNESSSCFLGNANSTTDATINFQGNQYMVPAWSVTILPDCKNEVYNTAKVNTQTSVMVKTANKAENEGATLSWSWRPEILKDTVFQRKRYVSAHQLIDQKAATNDTSDYLWYITSVDIKEYDPIWSHEMSLKVNGSGQIIHAYVNGKYIGSEWAKYGVSNSVFEQKVQLNPGRNQIALLSVTVGLANYGPMFDMIQTGLPGPVQLVVQKGDETIIKDLSSYKWTYKVGLKGLEDKFYDLDSHQAWKWQAQQFPINRTFTWYKATFKAPLGTDPIVLDLQGMGKGFAWVNGFNIGRYWPTYIADEDGCDVEVCDYRGTYGSSKCLTNCGQATQRWYHVPRSLIKDDENTLEFGGNPSSVSFQTITIGSVCGNANESNNTLELSCNERPISSIKFASFGTPQGTCGSFQKGSCEATKDALSILQNACVGKNTCTIEVSEETFGAVDCGGVPKRLAVEAVLGIKMQCIWINNKLLPILALLCSCLSVLAAGTSVSYDSSAIIINGERRVIFSGSIHYTRSTPEMWPDLIQKAKEGGLDAIETYVFWDQHEPQRRKYDFSGKLDFIKFFKLVQEAGLYAFLRIGPYVCAERNYGGFPVWLHNLPGIQLRTDNKIFKDEMQTFTTKIVDSCKEAKLFAPQGGPIIFAQIENEYGNIMKPYGEAGKSYIQWCANMALSLNIGVPWIMCQQSDAPQSMYDFSGKLDFIKFFKLVQEAGLYAFLRIGPYVCAERNYGGFPVWLHNLPGIQLRTDNKIFKDEMQTFTTKIVDSCKEAKLFAPQGGPIIFAQIENEYGNIMKPYGEAGKSYIQWCANMALSLNIGVPWIMCQQSDAPQSMINTCNGFYCDDFKPNNPKSPKMWTENWTGWYKTWGGKDPYRAAEDVAFAVARFFQAGGYHGGTNFGRTSGGPFIVTSYEYHAPLDEFGNLNQPKWGHLKQLHAAIKSGEKVLTNSSSSTKQIGNGTDLTTYVSNSTGQKFCFLSNVNLEDANVDLQKDGKYFVPAWSVSILDGCNKEIYNTAKVNTQTSLMEKKSDGTENSTKLSWSWVPESMNDTLSGKGSFTGTKLLEQKAATVDVSDYLWYMTSVDIDNVTQWTDVKLHVNTTGHVHNGKLEAIIVSSTKLSWSWVPESMNDTLSGKGSFTGTKLLEQKAATVDVSDYLWYMTSVDIDNVTQWTDVKLHVNTTGHVLHAYVNQQLIGSQWEARGNYRFVFEQPVTLKSGTNIISLLSATNYGSFFDLTPTGIAGGPVQLIGKGNVVKDLSSNQWSYKVGLNGEDRRLYDVHSPSGSNWTLNNRLSKRAWVNGQSIGRFWPAYIADKTGCSQTCDYRGRYHTGNCMYHIPRSFLNNGENTLILFEEIGGTPSPVSFQTVTIGTLCGSAYEGNLLEMSCQTGHTISEIQFASFGDPQGTCGSFKKGSCEAANSLSAIQKNQLCCDLVTTKIS</sequence>
<dbReference type="Pfam" id="PF02140">
    <property type="entry name" value="SUEL_Lectin"/>
    <property type="match status" value="1"/>
</dbReference>
<evidence type="ECO:0000256" key="3">
    <source>
        <dbReference type="ARBA" id="ARBA00009809"/>
    </source>
</evidence>
<evidence type="ECO:0000256" key="11">
    <source>
        <dbReference type="RuleBase" id="RU000675"/>
    </source>
</evidence>
<dbReference type="GO" id="GO:0030246">
    <property type="term" value="F:carbohydrate binding"/>
    <property type="evidence" value="ECO:0007669"/>
    <property type="project" value="InterPro"/>
</dbReference>
<dbReference type="InterPro" id="IPR001944">
    <property type="entry name" value="Glycoside_Hdrlase_35"/>
</dbReference>
<keyword evidence="10 11" id="KW-0326">Glycosidase</keyword>
<dbReference type="Gene3D" id="3.20.20.80">
    <property type="entry name" value="Glycosidases"/>
    <property type="match status" value="3"/>
</dbReference>
<dbReference type="EMBL" id="PKMF04000127">
    <property type="protein sequence ID" value="KAK7848423.1"/>
    <property type="molecule type" value="Genomic_DNA"/>
</dbReference>
<dbReference type="CDD" id="cd22842">
    <property type="entry name" value="Gal_Rha_Lectin_BGal"/>
    <property type="match status" value="2"/>
</dbReference>
<evidence type="ECO:0000256" key="13">
    <source>
        <dbReference type="SAM" id="SignalP"/>
    </source>
</evidence>
<evidence type="ECO:0000256" key="12">
    <source>
        <dbReference type="RuleBase" id="RU003679"/>
    </source>
</evidence>
<dbReference type="FunFam" id="3.20.20.80:FF:000006">
    <property type="entry name" value="Beta-galactosidase"/>
    <property type="match status" value="2"/>
</dbReference>
<evidence type="ECO:0000256" key="5">
    <source>
        <dbReference type="ARBA" id="ARBA00022523"/>
    </source>
</evidence>
<evidence type="ECO:0000256" key="4">
    <source>
        <dbReference type="ARBA" id="ARBA00012756"/>
    </source>
</evidence>
<evidence type="ECO:0000256" key="1">
    <source>
        <dbReference type="ARBA" id="ARBA00001412"/>
    </source>
</evidence>
<dbReference type="Pfam" id="PF01301">
    <property type="entry name" value="Glyco_hydro_35"/>
    <property type="match status" value="2"/>
</dbReference>
<feature type="signal peptide" evidence="13">
    <location>
        <begin position="1"/>
        <end position="24"/>
    </location>
</feature>
<dbReference type="Pfam" id="PF21467">
    <property type="entry name" value="BetaGal_gal-bd"/>
    <property type="match status" value="3"/>
</dbReference>
<accession>A0AAW0LBZ8</accession>
<keyword evidence="9" id="KW-0325">Glycoprotein</keyword>
<organism evidence="15 16">
    <name type="scientific">Quercus suber</name>
    <name type="common">Cork oak</name>
    <dbReference type="NCBI Taxonomy" id="58331"/>
    <lineage>
        <taxon>Eukaryota</taxon>
        <taxon>Viridiplantae</taxon>
        <taxon>Streptophyta</taxon>
        <taxon>Embryophyta</taxon>
        <taxon>Tracheophyta</taxon>
        <taxon>Spermatophyta</taxon>
        <taxon>Magnoliopsida</taxon>
        <taxon>eudicotyledons</taxon>
        <taxon>Gunneridae</taxon>
        <taxon>Pentapetalae</taxon>
        <taxon>rosids</taxon>
        <taxon>fabids</taxon>
        <taxon>Fagales</taxon>
        <taxon>Fagaceae</taxon>
        <taxon>Quercus</taxon>
    </lineage>
</organism>
<dbReference type="PROSITE" id="PS01182">
    <property type="entry name" value="GLYCOSYL_HYDROL_F35"/>
    <property type="match status" value="3"/>
</dbReference>
<comment type="caution">
    <text evidence="15">The sequence shown here is derived from an EMBL/GenBank/DDBJ whole genome shotgun (WGS) entry which is preliminary data.</text>
</comment>
<feature type="domain" description="SUEL-type lectin" evidence="14">
    <location>
        <begin position="739"/>
        <end position="825"/>
    </location>
</feature>
<comment type="catalytic activity">
    <reaction evidence="1 11">
        <text>Hydrolysis of terminal non-reducing beta-D-galactose residues in beta-D-galactosides.</text>
        <dbReference type="EC" id="3.2.1.23"/>
    </reaction>
</comment>
<dbReference type="GO" id="GO:0048046">
    <property type="term" value="C:apoplast"/>
    <property type="evidence" value="ECO:0007669"/>
    <property type="project" value="UniProtKB-SubCell"/>
</dbReference>
<keyword evidence="8 11" id="KW-0378">Hydrolase</keyword>
<proteinExistence type="inferred from homology"/>
<keyword evidence="5" id="KW-0052">Apoplast</keyword>
<dbReference type="Proteomes" id="UP000237347">
    <property type="component" value="Unassembled WGS sequence"/>
</dbReference>
<dbReference type="Gene3D" id="2.60.120.260">
    <property type="entry name" value="Galactose-binding domain-like"/>
    <property type="match status" value="2"/>
</dbReference>
<dbReference type="InterPro" id="IPR008979">
    <property type="entry name" value="Galactose-bd-like_sf"/>
</dbReference>
<name>A0AAW0LBZ8_QUESU</name>
<dbReference type="PANTHER" id="PTHR23421">
    <property type="entry name" value="BETA-GALACTOSIDASE RELATED"/>
    <property type="match status" value="1"/>
</dbReference>
<keyword evidence="6" id="KW-0964">Secreted</keyword>
<dbReference type="InterPro" id="IPR031330">
    <property type="entry name" value="Gly_Hdrlase_35_cat"/>
</dbReference>
<dbReference type="InterPro" id="IPR019801">
    <property type="entry name" value="Glyco_hydro_35_CS"/>
</dbReference>
<dbReference type="GO" id="GO:0004565">
    <property type="term" value="F:beta-galactosidase activity"/>
    <property type="evidence" value="ECO:0007669"/>
    <property type="project" value="UniProtKB-EC"/>
</dbReference>
<keyword evidence="16" id="KW-1185">Reference proteome</keyword>
<evidence type="ECO:0000256" key="9">
    <source>
        <dbReference type="ARBA" id="ARBA00023180"/>
    </source>
</evidence>
<dbReference type="PROSITE" id="PS50228">
    <property type="entry name" value="SUEL_LECTIN"/>
    <property type="match status" value="2"/>
</dbReference>
<dbReference type="InterPro" id="IPR043159">
    <property type="entry name" value="Lectin_gal-bd_sf"/>
</dbReference>
<evidence type="ECO:0000256" key="2">
    <source>
        <dbReference type="ARBA" id="ARBA00004271"/>
    </source>
</evidence>
<comment type="subcellular location">
    <subcellularLocation>
        <location evidence="2">Secreted</location>
        <location evidence="2">Extracellular space</location>
        <location evidence="2">Apoplast</location>
    </subcellularLocation>
</comment>
<dbReference type="InterPro" id="IPR048913">
    <property type="entry name" value="BetaGal_gal-bd"/>
</dbReference>
<dbReference type="GO" id="GO:0005975">
    <property type="term" value="P:carbohydrate metabolic process"/>
    <property type="evidence" value="ECO:0007669"/>
    <property type="project" value="InterPro"/>
</dbReference>
<evidence type="ECO:0000259" key="14">
    <source>
        <dbReference type="PROSITE" id="PS50228"/>
    </source>
</evidence>
<gene>
    <name evidence="15" type="primary">BGAL_0</name>
    <name evidence="15" type="ORF">CFP56_005006</name>
</gene>
<dbReference type="InterPro" id="IPR000922">
    <property type="entry name" value="Lectin_gal-bd_dom"/>
</dbReference>
<dbReference type="SUPFAM" id="SSF51445">
    <property type="entry name" value="(Trans)glycosidases"/>
    <property type="match status" value="3"/>
</dbReference>
<dbReference type="InterPro" id="IPR041392">
    <property type="entry name" value="GHD"/>
</dbReference>
<dbReference type="FunFam" id="3.20.20.80:FF:000098">
    <property type="entry name" value="Beta-galactosidase"/>
    <property type="match status" value="1"/>
</dbReference>
<evidence type="ECO:0000256" key="8">
    <source>
        <dbReference type="ARBA" id="ARBA00022801"/>
    </source>
</evidence>
<evidence type="ECO:0000256" key="7">
    <source>
        <dbReference type="ARBA" id="ARBA00022729"/>
    </source>
</evidence>
<evidence type="ECO:0000313" key="15">
    <source>
        <dbReference type="EMBL" id="KAK7848423.1"/>
    </source>
</evidence>
<dbReference type="FunFam" id="2.60.120.260:FF:000142">
    <property type="entry name" value="Beta-galactosidase"/>
    <property type="match status" value="2"/>
</dbReference>
<feature type="chain" id="PRO_5043765836" description="Beta-galactosidase" evidence="13">
    <location>
        <begin position="25"/>
        <end position="1799"/>
    </location>
</feature>
<feature type="domain" description="SUEL-type lectin" evidence="14">
    <location>
        <begin position="1736"/>
        <end position="1786"/>
    </location>
</feature>
<evidence type="ECO:0000256" key="10">
    <source>
        <dbReference type="ARBA" id="ARBA00023295"/>
    </source>
</evidence>
<evidence type="ECO:0000256" key="6">
    <source>
        <dbReference type="ARBA" id="ARBA00022525"/>
    </source>
</evidence>
<dbReference type="Gene3D" id="2.60.120.740">
    <property type="match status" value="1"/>
</dbReference>
<keyword evidence="7 13" id="KW-0732">Signal</keyword>
<dbReference type="SUPFAM" id="SSF49785">
    <property type="entry name" value="Galactose-binding domain-like"/>
    <property type="match status" value="4"/>
</dbReference>